<organism evidence="3 4">
    <name type="scientific">Paenibacillus radicis</name>
    <name type="common">ex Gao et al. 2016</name>
    <dbReference type="NCBI Taxonomy" id="1737354"/>
    <lineage>
        <taxon>Bacteria</taxon>
        <taxon>Bacillati</taxon>
        <taxon>Bacillota</taxon>
        <taxon>Bacilli</taxon>
        <taxon>Bacillales</taxon>
        <taxon>Paenibacillaceae</taxon>
        <taxon>Paenibacillus</taxon>
    </lineage>
</organism>
<keyword evidence="4" id="KW-1185">Reference proteome</keyword>
<dbReference type="InterPro" id="IPR050248">
    <property type="entry name" value="Polysacc_deacetylase_ArnD"/>
</dbReference>
<feature type="domain" description="NodB homology" evidence="2">
    <location>
        <begin position="107"/>
        <end position="288"/>
    </location>
</feature>
<dbReference type="AlphaFoldDB" id="A0A917HGI2"/>
<dbReference type="PANTHER" id="PTHR10587">
    <property type="entry name" value="GLYCOSYL TRANSFERASE-RELATED"/>
    <property type="match status" value="1"/>
</dbReference>
<dbReference type="InterPro" id="IPR011330">
    <property type="entry name" value="Glyco_hydro/deAcase_b/a-brl"/>
</dbReference>
<dbReference type="EMBL" id="BMHY01000008">
    <property type="protein sequence ID" value="GGG78506.1"/>
    <property type="molecule type" value="Genomic_DNA"/>
</dbReference>
<dbReference type="GO" id="GO:0016810">
    <property type="term" value="F:hydrolase activity, acting on carbon-nitrogen (but not peptide) bonds"/>
    <property type="evidence" value="ECO:0007669"/>
    <property type="project" value="InterPro"/>
</dbReference>
<sequence>MLVVISIIIGGCGTGLGLSIAEITGKVVKADETDQNNSKPGAVEQGDLVDYPRPPEKPGIENGNTSKGDDHTAPPSEQPNEPGTTKPDKGQGHEPEAPPAELQHKDKIIALTFDDGPDKKYTPAILDILKEKGVKATFFVVGQQVKKEPEVLQRIVDEGHAIGNHSMNHKNMAKLNAEQIQQEIDEADKLIKEAVGFKPKMFRAPYGAVSDTLKSILEDDDRELVSWNIDTRDWAGTPVSEMQEMIHKKAKPHAIILMHSFGSKNIKHTVEMLPHVIDDLKKKGYTFVTPDEMAG</sequence>
<dbReference type="Gene3D" id="3.20.20.370">
    <property type="entry name" value="Glycoside hydrolase/deacetylase"/>
    <property type="match status" value="1"/>
</dbReference>
<dbReference type="SUPFAM" id="SSF88713">
    <property type="entry name" value="Glycoside hydrolase/deacetylase"/>
    <property type="match status" value="1"/>
</dbReference>
<name>A0A917HGI2_9BACL</name>
<evidence type="ECO:0000313" key="4">
    <source>
        <dbReference type="Proteomes" id="UP000600247"/>
    </source>
</evidence>
<comment type="caution">
    <text evidence="3">The sequence shown here is derived from an EMBL/GenBank/DDBJ whole genome shotgun (WGS) entry which is preliminary data.</text>
</comment>
<proteinExistence type="predicted"/>
<feature type="region of interest" description="Disordered" evidence="1">
    <location>
        <begin position="31"/>
        <end position="104"/>
    </location>
</feature>
<evidence type="ECO:0000313" key="3">
    <source>
        <dbReference type="EMBL" id="GGG78506.1"/>
    </source>
</evidence>
<accession>A0A917HGI2</accession>
<dbReference type="Proteomes" id="UP000600247">
    <property type="component" value="Unassembled WGS sequence"/>
</dbReference>
<dbReference type="Pfam" id="PF01522">
    <property type="entry name" value="Polysacc_deac_1"/>
    <property type="match status" value="1"/>
</dbReference>
<reference evidence="3 4" key="1">
    <citation type="journal article" date="2014" name="Int. J. Syst. Evol. Microbiol.">
        <title>Complete genome sequence of Corynebacterium casei LMG S-19264T (=DSM 44701T), isolated from a smear-ripened cheese.</title>
        <authorList>
            <consortium name="US DOE Joint Genome Institute (JGI-PGF)"/>
            <person name="Walter F."/>
            <person name="Albersmeier A."/>
            <person name="Kalinowski J."/>
            <person name="Ruckert C."/>
        </authorList>
    </citation>
    <scope>NUCLEOTIDE SEQUENCE [LARGE SCALE GENOMIC DNA]</scope>
    <source>
        <strain evidence="3 4">CGMCC 1.15286</strain>
    </source>
</reference>
<dbReference type="InterPro" id="IPR002509">
    <property type="entry name" value="NODB_dom"/>
</dbReference>
<feature type="compositionally biased region" description="Basic and acidic residues" evidence="1">
    <location>
        <begin position="86"/>
        <end position="104"/>
    </location>
</feature>
<dbReference type="GO" id="GO:0005975">
    <property type="term" value="P:carbohydrate metabolic process"/>
    <property type="evidence" value="ECO:0007669"/>
    <property type="project" value="InterPro"/>
</dbReference>
<dbReference type="PROSITE" id="PS51677">
    <property type="entry name" value="NODB"/>
    <property type="match status" value="1"/>
</dbReference>
<evidence type="ECO:0000259" key="2">
    <source>
        <dbReference type="PROSITE" id="PS51677"/>
    </source>
</evidence>
<dbReference type="CDD" id="cd10917">
    <property type="entry name" value="CE4_NodB_like_6s_7s"/>
    <property type="match status" value="1"/>
</dbReference>
<gene>
    <name evidence="3" type="ORF">GCM10010918_39280</name>
</gene>
<protein>
    <recommendedName>
        <fullName evidence="2">NodB homology domain-containing protein</fullName>
    </recommendedName>
</protein>
<evidence type="ECO:0000256" key="1">
    <source>
        <dbReference type="SAM" id="MobiDB-lite"/>
    </source>
</evidence>